<protein>
    <submittedName>
        <fullName evidence="1">Uncharacterized protein</fullName>
    </submittedName>
</protein>
<accession>A0A0G0M633</accession>
<evidence type="ECO:0000313" key="1">
    <source>
        <dbReference type="EMBL" id="KKQ98672.1"/>
    </source>
</evidence>
<sequence>MTKPKCPKCTSFNFFYVTRSIEYWYIESMPTKKNFCELREMKDAYHDDSFTPFLQCDACGNQYDMKLKKMDNNFKDK</sequence>
<reference evidence="1 2" key="1">
    <citation type="journal article" date="2015" name="Nature">
        <title>rRNA introns, odd ribosomes, and small enigmatic genomes across a large radiation of phyla.</title>
        <authorList>
            <person name="Brown C.T."/>
            <person name="Hug L.A."/>
            <person name="Thomas B.C."/>
            <person name="Sharon I."/>
            <person name="Castelle C.J."/>
            <person name="Singh A."/>
            <person name="Wilkins M.J."/>
            <person name="Williams K.H."/>
            <person name="Banfield J.F."/>
        </authorList>
    </citation>
    <scope>NUCLEOTIDE SEQUENCE [LARGE SCALE GENOMIC DNA]</scope>
</reference>
<gene>
    <name evidence="1" type="ORF">UT24_C0037G0011</name>
</gene>
<dbReference type="EMBL" id="LBWB01000037">
    <property type="protein sequence ID" value="KKQ98672.1"/>
    <property type="molecule type" value="Genomic_DNA"/>
</dbReference>
<name>A0A0G0M633_9BACT</name>
<organism evidence="1 2">
    <name type="scientific">Candidatus Woesebacteria bacterium GW2011_GWB1_39_12</name>
    <dbReference type="NCBI Taxonomy" id="1618574"/>
    <lineage>
        <taxon>Bacteria</taxon>
        <taxon>Candidatus Woeseibacteriota</taxon>
    </lineage>
</organism>
<proteinExistence type="predicted"/>
<dbReference type="Proteomes" id="UP000033881">
    <property type="component" value="Unassembled WGS sequence"/>
</dbReference>
<dbReference type="AlphaFoldDB" id="A0A0G0M633"/>
<evidence type="ECO:0000313" key="2">
    <source>
        <dbReference type="Proteomes" id="UP000033881"/>
    </source>
</evidence>
<dbReference type="STRING" id="1618574.UT24_C0037G0011"/>
<comment type="caution">
    <text evidence="1">The sequence shown here is derived from an EMBL/GenBank/DDBJ whole genome shotgun (WGS) entry which is preliminary data.</text>
</comment>